<keyword evidence="4" id="KW-0788">Thiol protease</keyword>
<dbReference type="InterPro" id="IPR051202">
    <property type="entry name" value="Peptidase_C40"/>
</dbReference>
<keyword evidence="3" id="KW-0378">Hydrolase</keyword>
<dbReference type="GO" id="GO:0008234">
    <property type="term" value="F:cysteine-type peptidase activity"/>
    <property type="evidence" value="ECO:0007669"/>
    <property type="project" value="UniProtKB-KW"/>
</dbReference>
<dbReference type="PANTHER" id="PTHR47053:SF1">
    <property type="entry name" value="MUREIN DD-ENDOPEPTIDASE MEPH-RELATED"/>
    <property type="match status" value="1"/>
</dbReference>
<dbReference type="PANTHER" id="PTHR47053">
    <property type="entry name" value="MUREIN DD-ENDOPEPTIDASE MEPH-RELATED"/>
    <property type="match status" value="1"/>
</dbReference>
<sequence>MQFKLLGIFFLLTILIFPRITSADRYLQVNHDQIRTLLTQPNIQKKNRPQHNAIIKAKQMLRVPYRWGGTTPRGFDCSGLTQYSFRHAGIKIPRTAQQQYNAIPKVRRKHMTKGDLIFFHMPRRGRVNHVGIYLGNNKFIHAPGRGQRVKISSLSRYWNKKVVGVGRPG</sequence>
<dbReference type="InterPro" id="IPR038765">
    <property type="entry name" value="Papain-like_cys_pep_sf"/>
</dbReference>
<evidence type="ECO:0000256" key="1">
    <source>
        <dbReference type="ARBA" id="ARBA00007074"/>
    </source>
</evidence>
<dbReference type="InterPro" id="IPR000064">
    <property type="entry name" value="NLP_P60_dom"/>
</dbReference>
<organism evidence="6">
    <name type="scientific">uncultured Thiotrichaceae bacterium</name>
    <dbReference type="NCBI Taxonomy" id="298394"/>
    <lineage>
        <taxon>Bacteria</taxon>
        <taxon>Pseudomonadati</taxon>
        <taxon>Pseudomonadota</taxon>
        <taxon>Gammaproteobacteria</taxon>
        <taxon>Thiotrichales</taxon>
        <taxon>Thiotrichaceae</taxon>
        <taxon>environmental samples</taxon>
    </lineage>
</organism>
<dbReference type="SUPFAM" id="SSF54001">
    <property type="entry name" value="Cysteine proteinases"/>
    <property type="match status" value="1"/>
</dbReference>
<dbReference type="GO" id="GO:0006508">
    <property type="term" value="P:proteolysis"/>
    <property type="evidence" value="ECO:0007669"/>
    <property type="project" value="UniProtKB-KW"/>
</dbReference>
<evidence type="ECO:0000256" key="4">
    <source>
        <dbReference type="ARBA" id="ARBA00022807"/>
    </source>
</evidence>
<dbReference type="PROSITE" id="PS51935">
    <property type="entry name" value="NLPC_P60"/>
    <property type="match status" value="1"/>
</dbReference>
<reference evidence="6" key="1">
    <citation type="submission" date="2020-01" db="EMBL/GenBank/DDBJ databases">
        <authorList>
            <person name="Meier V. D."/>
            <person name="Meier V D."/>
        </authorList>
    </citation>
    <scope>NUCLEOTIDE SEQUENCE</scope>
    <source>
        <strain evidence="6">HLG_WM_MAG_07</strain>
    </source>
</reference>
<dbReference type="Gene3D" id="3.90.1720.10">
    <property type="entry name" value="endopeptidase domain like (from Nostoc punctiforme)"/>
    <property type="match status" value="1"/>
</dbReference>
<keyword evidence="2" id="KW-0645">Protease</keyword>
<dbReference type="Pfam" id="PF00877">
    <property type="entry name" value="NLPC_P60"/>
    <property type="match status" value="1"/>
</dbReference>
<proteinExistence type="inferred from homology"/>
<evidence type="ECO:0000259" key="5">
    <source>
        <dbReference type="PROSITE" id="PS51935"/>
    </source>
</evidence>
<protein>
    <recommendedName>
        <fullName evidence="5">NlpC/P60 domain-containing protein</fullName>
    </recommendedName>
</protein>
<accession>A0A6S6SZ17</accession>
<comment type="similarity">
    <text evidence="1">Belongs to the peptidase C40 family.</text>
</comment>
<dbReference type="EMBL" id="CACVAY010000049">
    <property type="protein sequence ID" value="CAA6811334.1"/>
    <property type="molecule type" value="Genomic_DNA"/>
</dbReference>
<evidence type="ECO:0000313" key="6">
    <source>
        <dbReference type="EMBL" id="CAA6811334.1"/>
    </source>
</evidence>
<feature type="domain" description="NlpC/P60" evidence="5">
    <location>
        <begin position="47"/>
        <end position="169"/>
    </location>
</feature>
<gene>
    <name evidence="6" type="ORF">HELGO_WM14063</name>
</gene>
<name>A0A6S6SZ17_9GAMM</name>
<dbReference type="AlphaFoldDB" id="A0A6S6SZ17"/>
<evidence type="ECO:0000256" key="3">
    <source>
        <dbReference type="ARBA" id="ARBA00022801"/>
    </source>
</evidence>
<evidence type="ECO:0000256" key="2">
    <source>
        <dbReference type="ARBA" id="ARBA00022670"/>
    </source>
</evidence>